<dbReference type="InterPro" id="IPR052216">
    <property type="entry name" value="CRISPR_Csm3_endoribonuclease"/>
</dbReference>
<evidence type="ECO:0000313" key="5">
    <source>
        <dbReference type="Proteomes" id="UP001569904"/>
    </source>
</evidence>
<dbReference type="RefSeq" id="WP_371939993.1">
    <property type="nucleotide sequence ID" value="NZ_JAXCEH010000003.1"/>
</dbReference>
<evidence type="ECO:0000256" key="2">
    <source>
        <dbReference type="ARBA" id="ARBA00093789"/>
    </source>
</evidence>
<evidence type="ECO:0000256" key="1">
    <source>
        <dbReference type="ARBA" id="ARBA00023118"/>
    </source>
</evidence>
<dbReference type="Proteomes" id="UP001569904">
    <property type="component" value="Unassembled WGS sequence"/>
</dbReference>
<gene>
    <name evidence="4" type="ORF">SM436_07850</name>
</gene>
<dbReference type="EMBL" id="JAXCEH010000003">
    <property type="protein sequence ID" value="MFA1553602.1"/>
    <property type="molecule type" value="Genomic_DNA"/>
</dbReference>
<protein>
    <submittedName>
        <fullName evidence="4">RAMP superfamily CRISPR-associated protein</fullName>
    </submittedName>
</protein>
<keyword evidence="1" id="KW-0051">Antiviral defense</keyword>
<name>A0ABV4QWE6_9ACTN</name>
<proteinExistence type="predicted"/>
<comment type="subunit">
    <text evidence="2">Part of the Csm effector complex that includes Cas10, Csm2, Csm3, Csm4 and Csm5.</text>
</comment>
<dbReference type="PANTHER" id="PTHR35579">
    <property type="entry name" value="CRISPR SYSTEM CMS ENDORIBONUCLEASE CSM3"/>
    <property type="match status" value="1"/>
</dbReference>
<feature type="domain" description="CRISPR type III-associated protein" evidence="3">
    <location>
        <begin position="11"/>
        <end position="191"/>
    </location>
</feature>
<sequence>MDTRLRVRGWLSVRTPLHVGGIALDPAEALPLATDGQGRVYVPGTSLAGALRSWMRGTDTRRDALKDLWGFVADGVSNDGNTSRVVIRDAVIATTTRSDGYGVPIDPIDPVTLPARHGVGIDRFTGAAAPEFLYTRMVVPRGSYLCFEMDIESTAEHRDSDRARLAALLAALSDEEIPLGAATRRGLGTVSLLTSPLLVHEHNLTEPAGLLALLNGRPAQAHLSGASLPDRRSLLKIRIDWEPAAPVMVRESGEGPAIGTLPLTTRLNGEFVALALTGGSIKGALRSHAEFIERTARGICAPGRPAEDAAPREHSDSFRAQLDQLPTVRRLFGSGRGKRGGGAGALTAHECVSRTEIPSKVWTALTDAPPGAVPEERPKLSDADRNALETLGMDQADHVAIDRWTGGAASGRLYSVLEPHKVEWEPFRLTVDLSRLGDEHDAELALLLLVLRDLENERIPLGGMVTRGFGDIKVSPITLTGDRWPNGASLHEALDDRDLNQAWKTYLDEVTV</sequence>
<comment type="caution">
    <text evidence="4">The sequence shown here is derived from an EMBL/GenBank/DDBJ whole genome shotgun (WGS) entry which is preliminary data.</text>
</comment>
<feature type="domain" description="CRISPR type III-associated protein" evidence="3">
    <location>
        <begin position="278"/>
        <end position="470"/>
    </location>
</feature>
<reference evidence="4 5" key="1">
    <citation type="submission" date="2023-11" db="EMBL/GenBank/DDBJ databases">
        <title>Actinomadura monticuli sp. nov., isolated from volcanic ash.</title>
        <authorList>
            <person name="Lee S.D."/>
            <person name="Yang H."/>
            <person name="Kim I.S."/>
        </authorList>
    </citation>
    <scope>NUCLEOTIDE SEQUENCE [LARGE SCALE GENOMIC DNA]</scope>
    <source>
        <strain evidence="4 5">DSM 45346</strain>
    </source>
</reference>
<evidence type="ECO:0000313" key="4">
    <source>
        <dbReference type="EMBL" id="MFA1553602.1"/>
    </source>
</evidence>
<dbReference type="PANTHER" id="PTHR35579:SF6">
    <property type="entry name" value="DUF324 DOMAIN-CONTAINING PROTEIN"/>
    <property type="match status" value="1"/>
</dbReference>
<accession>A0ABV4QWE6</accession>
<dbReference type="Pfam" id="PF03787">
    <property type="entry name" value="RAMPs"/>
    <property type="match status" value="2"/>
</dbReference>
<evidence type="ECO:0000259" key="3">
    <source>
        <dbReference type="Pfam" id="PF03787"/>
    </source>
</evidence>
<dbReference type="InterPro" id="IPR005537">
    <property type="entry name" value="RAMP_III_fam"/>
</dbReference>
<keyword evidence="5" id="KW-1185">Reference proteome</keyword>
<organism evidence="4 5">
    <name type="scientific">Actinomadura chokoriensis</name>
    <dbReference type="NCBI Taxonomy" id="454156"/>
    <lineage>
        <taxon>Bacteria</taxon>
        <taxon>Bacillati</taxon>
        <taxon>Actinomycetota</taxon>
        <taxon>Actinomycetes</taxon>
        <taxon>Streptosporangiales</taxon>
        <taxon>Thermomonosporaceae</taxon>
        <taxon>Actinomadura</taxon>
    </lineage>
</organism>
<dbReference type="CDD" id="cd09726">
    <property type="entry name" value="RAMP_I_III"/>
    <property type="match status" value="1"/>
</dbReference>